<evidence type="ECO:0008006" key="2">
    <source>
        <dbReference type="Google" id="ProtNLM"/>
    </source>
</evidence>
<reference evidence="1" key="1">
    <citation type="journal article" date="2020" name="Nature">
        <title>Giant virus diversity and host interactions through global metagenomics.</title>
        <authorList>
            <person name="Schulz F."/>
            <person name="Roux S."/>
            <person name="Paez-Espino D."/>
            <person name="Jungbluth S."/>
            <person name="Walsh D.A."/>
            <person name="Denef V.J."/>
            <person name="McMahon K.D."/>
            <person name="Konstantinidis K.T."/>
            <person name="Eloe-Fadrosh E.A."/>
            <person name="Kyrpides N.C."/>
            <person name="Woyke T."/>
        </authorList>
    </citation>
    <scope>NUCLEOTIDE SEQUENCE</scope>
    <source>
        <strain evidence="1">GVMAG-M-3300013285-6</strain>
    </source>
</reference>
<dbReference type="EMBL" id="MN739167">
    <property type="protein sequence ID" value="QHS91987.1"/>
    <property type="molecule type" value="Genomic_DNA"/>
</dbReference>
<dbReference type="InterPro" id="IPR012337">
    <property type="entry name" value="RNaseH-like_sf"/>
</dbReference>
<proteinExistence type="predicted"/>
<accession>A0A6C0BI09</accession>
<organism evidence="1">
    <name type="scientific">viral metagenome</name>
    <dbReference type="NCBI Taxonomy" id="1070528"/>
    <lineage>
        <taxon>unclassified sequences</taxon>
        <taxon>metagenomes</taxon>
        <taxon>organismal metagenomes</taxon>
    </lineage>
</organism>
<sequence length="264" mass="29249">MTTLAFDIGIRNLAWCLVKKGETKHTVLGWQNYDLLRGEGHEVGVQKITCSECSAKAAYTKAGTLFCARHAASPLRDLSGVLLKKLPSLPEMKKILLAKGIVGGVAKKAVAEEKLATIYSLPIVKVKVKKALDTELTVLHDAIRKFITDHLVLFRQADKILLENQPVLKNPTMKSVQILLFATLRDLLPGPPKLFLVHASKKVQGAATGDAGYKDRKKGSEERVRKDLDEKIAEPHAWKELFENHAKKNDLADAFCMCMDKISE</sequence>
<dbReference type="SUPFAM" id="SSF53098">
    <property type="entry name" value="Ribonuclease H-like"/>
    <property type="match status" value="1"/>
</dbReference>
<dbReference type="GO" id="GO:0003676">
    <property type="term" value="F:nucleic acid binding"/>
    <property type="evidence" value="ECO:0007669"/>
    <property type="project" value="InterPro"/>
</dbReference>
<evidence type="ECO:0000313" key="1">
    <source>
        <dbReference type="EMBL" id="QHS91987.1"/>
    </source>
</evidence>
<name>A0A6C0BI09_9ZZZZ</name>
<dbReference type="Gene3D" id="3.30.420.10">
    <property type="entry name" value="Ribonuclease H-like superfamily/Ribonuclease H"/>
    <property type="match status" value="1"/>
</dbReference>
<dbReference type="AlphaFoldDB" id="A0A6C0BI09"/>
<dbReference type="InterPro" id="IPR036397">
    <property type="entry name" value="RNaseH_sf"/>
</dbReference>
<protein>
    <recommendedName>
        <fullName evidence="2">Mitochondrial resolvase Ydc2 catalytic domain-containing protein</fullName>
    </recommendedName>
</protein>